<sequence>MPLSENEQRILQEIEQDFYESDPDFAREVGETTLYRHSWRTIKWALFGVVVGVGLLIAALSFHFVLSFVGFLLIFGSVIIIERNARKLGRAGLAQVTGNIRATSVRDVVGGIGDKARQRRNDKDGKDS</sequence>
<dbReference type="InterPro" id="IPR021401">
    <property type="entry name" value="DUF3040"/>
</dbReference>
<gene>
    <name evidence="2" type="ORF">JYT35_00325</name>
</gene>
<protein>
    <submittedName>
        <fullName evidence="2">DUF3040 domain-containing protein</fullName>
    </submittedName>
</protein>
<evidence type="ECO:0000313" key="3">
    <source>
        <dbReference type="Proteomes" id="UP000724964"/>
    </source>
</evidence>
<evidence type="ECO:0000256" key="1">
    <source>
        <dbReference type="SAM" id="Phobius"/>
    </source>
</evidence>
<dbReference type="EMBL" id="JAFIUH010000003">
    <property type="protein sequence ID" value="MBN4059545.1"/>
    <property type="molecule type" value="Genomic_DNA"/>
</dbReference>
<keyword evidence="1" id="KW-0812">Transmembrane</keyword>
<evidence type="ECO:0000313" key="2">
    <source>
        <dbReference type="EMBL" id="MBN4059545.1"/>
    </source>
</evidence>
<comment type="caution">
    <text evidence="2">The sequence shown here is derived from an EMBL/GenBank/DDBJ whole genome shotgun (WGS) entry which is preliminary data.</text>
</comment>
<dbReference type="Proteomes" id="UP000724964">
    <property type="component" value="Unassembled WGS sequence"/>
</dbReference>
<proteinExistence type="predicted"/>
<keyword evidence="3" id="KW-1185">Reference proteome</keyword>
<reference evidence="2" key="1">
    <citation type="submission" date="2021-02" db="EMBL/GenBank/DDBJ databases">
        <title>Activity-based single-cell genomes from oceanic crustal fluid captures similar information to metagenomic and metatranscriptomic surveys with orders of magnitude less sampling.</title>
        <authorList>
            <person name="D'Angelo T.S."/>
            <person name="Orcutt B.N."/>
        </authorList>
    </citation>
    <scope>NUCLEOTIDE SEQUENCE [LARGE SCALE GENOMIC DNA]</scope>
    <source>
        <strain evidence="2">AH-315-J10</strain>
    </source>
</reference>
<keyword evidence="1" id="KW-0472">Membrane</keyword>
<accession>A0ABS3ANY6</accession>
<keyword evidence="1" id="KW-1133">Transmembrane helix</keyword>
<feature type="transmembrane region" description="Helical" evidence="1">
    <location>
        <begin position="64"/>
        <end position="81"/>
    </location>
</feature>
<feature type="transmembrane region" description="Helical" evidence="1">
    <location>
        <begin position="41"/>
        <end position="58"/>
    </location>
</feature>
<name>A0ABS3ANY6_9ACTN</name>
<dbReference type="Pfam" id="PF11239">
    <property type="entry name" value="DUF3040"/>
    <property type="match status" value="1"/>
</dbReference>
<organism evidence="2 3">
    <name type="scientific">Acidimicrobium ferrooxidans</name>
    <dbReference type="NCBI Taxonomy" id="53635"/>
    <lineage>
        <taxon>Bacteria</taxon>
        <taxon>Bacillati</taxon>
        <taxon>Actinomycetota</taxon>
        <taxon>Acidimicrobiia</taxon>
        <taxon>Acidimicrobiales</taxon>
        <taxon>Acidimicrobiaceae</taxon>
        <taxon>Acidimicrobium</taxon>
    </lineage>
</organism>